<evidence type="ECO:0000256" key="1">
    <source>
        <dbReference type="SAM" id="Phobius"/>
    </source>
</evidence>
<dbReference type="OrthoDB" id="1053178at2759"/>
<dbReference type="VEuPathDB" id="FungiDB:PC110_g6925"/>
<dbReference type="Proteomes" id="UP000688947">
    <property type="component" value="Unassembled WGS sequence"/>
</dbReference>
<gene>
    <name evidence="2" type="ORF">JG687_00010904</name>
</gene>
<keyword evidence="1" id="KW-0812">Transmembrane</keyword>
<comment type="caution">
    <text evidence="2">The sequence shown here is derived from an EMBL/GenBank/DDBJ whole genome shotgun (WGS) entry which is preliminary data.</text>
</comment>
<protein>
    <submittedName>
        <fullName evidence="2">Uncharacterized protein</fullName>
    </submittedName>
</protein>
<reference evidence="2" key="1">
    <citation type="submission" date="2021-01" db="EMBL/GenBank/DDBJ databases">
        <title>Phytophthora aleatoria, a newly-described species from Pinus radiata is distinct from Phytophthora cactorum isolates based on comparative genomics.</title>
        <authorList>
            <person name="Mcdougal R."/>
            <person name="Panda P."/>
            <person name="Williams N."/>
            <person name="Studholme D.J."/>
        </authorList>
    </citation>
    <scope>NUCLEOTIDE SEQUENCE</scope>
    <source>
        <strain evidence="2">NZFS 3830</strain>
    </source>
</reference>
<keyword evidence="1" id="KW-1133">Transmembrane helix</keyword>
<organism evidence="2 3">
    <name type="scientific">Phytophthora cactorum</name>
    <dbReference type="NCBI Taxonomy" id="29920"/>
    <lineage>
        <taxon>Eukaryota</taxon>
        <taxon>Sar</taxon>
        <taxon>Stramenopiles</taxon>
        <taxon>Oomycota</taxon>
        <taxon>Peronosporomycetes</taxon>
        <taxon>Peronosporales</taxon>
        <taxon>Peronosporaceae</taxon>
        <taxon>Phytophthora</taxon>
    </lineage>
</organism>
<name>A0A8T1UAL1_9STRA</name>
<keyword evidence="1" id="KW-0472">Membrane</keyword>
<feature type="transmembrane region" description="Helical" evidence="1">
    <location>
        <begin position="98"/>
        <end position="117"/>
    </location>
</feature>
<accession>A0A8T1UAL1</accession>
<evidence type="ECO:0000313" key="3">
    <source>
        <dbReference type="Proteomes" id="UP000688947"/>
    </source>
</evidence>
<dbReference type="EMBL" id="JAENGZ010000640">
    <property type="protein sequence ID" value="KAG6955908.1"/>
    <property type="molecule type" value="Genomic_DNA"/>
</dbReference>
<dbReference type="AlphaFoldDB" id="A0A8T1UAL1"/>
<evidence type="ECO:0000313" key="2">
    <source>
        <dbReference type="EMBL" id="KAG6955908.1"/>
    </source>
</evidence>
<sequence length="128" mass="14282">MLSVQGDHFAVGFMIRKAAEASAQIVQCYHYSTLIGRVWINQVHAAMVVVNCWVTPAVDYLMRVSDSRSEREASMRHVAKEDVVVSVRERAICVTVDTLLTIMTCLALPVAIFVSYAEYLTPVGTVFR</sequence>
<proteinExistence type="predicted"/>